<protein>
    <recommendedName>
        <fullName evidence="5">Twin-arginine translocation signal domain-containing protein</fullName>
    </recommendedName>
</protein>
<dbReference type="EMBL" id="LJCR01000670">
    <property type="protein sequence ID" value="KPV52068.1"/>
    <property type="molecule type" value="Genomic_DNA"/>
</dbReference>
<name>A0A0P9D9A2_9CHLR</name>
<keyword evidence="2" id="KW-0472">Membrane</keyword>
<feature type="transmembrane region" description="Helical" evidence="2">
    <location>
        <begin position="29"/>
        <end position="47"/>
    </location>
</feature>
<feature type="non-terminal residue" evidence="3">
    <location>
        <position position="75"/>
    </location>
</feature>
<reference evidence="3 4" key="1">
    <citation type="submission" date="2015-09" db="EMBL/GenBank/DDBJ databases">
        <title>Draft genome sequence of Kouleothrix aurantiaca JCM 19913.</title>
        <authorList>
            <person name="Hemp J."/>
        </authorList>
    </citation>
    <scope>NUCLEOTIDE SEQUENCE [LARGE SCALE GENOMIC DNA]</scope>
    <source>
        <strain evidence="3 4">COM-B</strain>
    </source>
</reference>
<evidence type="ECO:0000256" key="2">
    <source>
        <dbReference type="SAM" id="Phobius"/>
    </source>
</evidence>
<dbReference type="PROSITE" id="PS51318">
    <property type="entry name" value="TAT"/>
    <property type="match status" value="1"/>
</dbReference>
<accession>A0A0P9D9A2</accession>
<keyword evidence="2" id="KW-0812">Transmembrane</keyword>
<dbReference type="InterPro" id="IPR006311">
    <property type="entry name" value="TAT_signal"/>
</dbReference>
<evidence type="ECO:0000313" key="3">
    <source>
        <dbReference type="EMBL" id="KPV52068.1"/>
    </source>
</evidence>
<dbReference type="Proteomes" id="UP000050509">
    <property type="component" value="Unassembled WGS sequence"/>
</dbReference>
<gene>
    <name evidence="3" type="ORF">SE17_17655</name>
</gene>
<proteinExistence type="predicted"/>
<evidence type="ECO:0000256" key="1">
    <source>
        <dbReference type="SAM" id="MobiDB-lite"/>
    </source>
</evidence>
<keyword evidence="4" id="KW-1185">Reference proteome</keyword>
<comment type="caution">
    <text evidence="3">The sequence shown here is derived from an EMBL/GenBank/DDBJ whole genome shotgun (WGS) entry which is preliminary data.</text>
</comment>
<evidence type="ECO:0000313" key="4">
    <source>
        <dbReference type="Proteomes" id="UP000050509"/>
    </source>
</evidence>
<dbReference type="AlphaFoldDB" id="A0A0P9D9A2"/>
<evidence type="ECO:0008006" key="5">
    <source>
        <dbReference type="Google" id="ProtNLM"/>
    </source>
</evidence>
<organism evidence="3 4">
    <name type="scientific">Kouleothrix aurantiaca</name>
    <dbReference type="NCBI Taxonomy" id="186479"/>
    <lineage>
        <taxon>Bacteria</taxon>
        <taxon>Bacillati</taxon>
        <taxon>Chloroflexota</taxon>
        <taxon>Chloroflexia</taxon>
        <taxon>Chloroflexales</taxon>
        <taxon>Roseiflexineae</taxon>
        <taxon>Roseiflexaceae</taxon>
        <taxon>Kouleothrix</taxon>
    </lineage>
</organism>
<keyword evidence="2" id="KW-1133">Transmembrane helix</keyword>
<sequence length="75" mass="7575">MAKRTDRIHPAVPEMQEQLRQGRISRREFLRVVTLLGVSAGSAYALAACGGAPSSSVGAVPTPVPAASSAGTGVG</sequence>
<feature type="region of interest" description="Disordered" evidence="1">
    <location>
        <begin position="53"/>
        <end position="75"/>
    </location>
</feature>